<accession>A0A8B8FWH0</accession>
<feature type="transmembrane region" description="Helical" evidence="5">
    <location>
        <begin position="456"/>
        <end position="476"/>
    </location>
</feature>
<dbReference type="Pfam" id="PF00916">
    <property type="entry name" value="Sulfate_transp"/>
    <property type="match status" value="1"/>
</dbReference>
<dbReference type="InterPro" id="IPR036513">
    <property type="entry name" value="STAS_dom_sf"/>
</dbReference>
<dbReference type="InterPro" id="IPR011547">
    <property type="entry name" value="SLC26A/SulP_dom"/>
</dbReference>
<feature type="transmembrane region" description="Helical" evidence="5">
    <location>
        <begin position="197"/>
        <end position="217"/>
    </location>
</feature>
<organism evidence="7 8">
    <name type="scientific">Sipha flava</name>
    <name type="common">yellow sugarcane aphid</name>
    <dbReference type="NCBI Taxonomy" id="143950"/>
    <lineage>
        <taxon>Eukaryota</taxon>
        <taxon>Metazoa</taxon>
        <taxon>Ecdysozoa</taxon>
        <taxon>Arthropoda</taxon>
        <taxon>Hexapoda</taxon>
        <taxon>Insecta</taxon>
        <taxon>Pterygota</taxon>
        <taxon>Neoptera</taxon>
        <taxon>Paraneoptera</taxon>
        <taxon>Hemiptera</taxon>
        <taxon>Sternorrhyncha</taxon>
        <taxon>Aphidomorpha</taxon>
        <taxon>Aphidoidea</taxon>
        <taxon>Aphididae</taxon>
        <taxon>Sipha</taxon>
    </lineage>
</organism>
<dbReference type="GO" id="GO:0055085">
    <property type="term" value="P:transmembrane transport"/>
    <property type="evidence" value="ECO:0007669"/>
    <property type="project" value="InterPro"/>
</dbReference>
<evidence type="ECO:0000259" key="6">
    <source>
        <dbReference type="Pfam" id="PF00916"/>
    </source>
</evidence>
<dbReference type="AlphaFoldDB" id="A0A8B8FWH0"/>
<dbReference type="Gene3D" id="3.30.750.24">
    <property type="entry name" value="STAS domain"/>
    <property type="match status" value="1"/>
</dbReference>
<keyword evidence="7" id="KW-1185">Reference proteome</keyword>
<name>A0A8B8FWH0_9HEMI</name>
<evidence type="ECO:0000256" key="4">
    <source>
        <dbReference type="ARBA" id="ARBA00023136"/>
    </source>
</evidence>
<protein>
    <submittedName>
        <fullName evidence="8">Sodium-independent sulfate anion transporter-like</fullName>
    </submittedName>
</protein>
<dbReference type="PANTHER" id="PTHR11814">
    <property type="entry name" value="SULFATE TRANSPORTER"/>
    <property type="match status" value="1"/>
</dbReference>
<sequence>MCTYVVQPPATHRLSAADRAADQQLPESIVRSRSRHASVVTLNRPPSSSSFQHAPGVHLCDVGTGRVDQTAPSTVLCEIAVAMSEYHDDAKYRPKRYQSIGKLFKKRLPIVSWLPKYDVDQAVSDLIAGVTVGLTVIPQGLAYATLAGLEPQFGLYSAFAGCIVYTMFGSCKDITIGPTALMSLMTYQQVINRNSDYAVLLCFLSGILQFIMGSLKLGVLIDFISIPVTVGFTSATSVIIAVSQLKGLLGLNFQSSSFLDSLVKVYLNIGKFRPNDTILGVSSIVILLFLRKIKDIKLLGPNGGKPSSKQRTIMKGLWLLSISRNALIVLACSMIAYQLHSPNAEPYVTLIGNVRSGLPPLKLPPFGTEINGVTISFIDMCMDLGSSIILVPVIAVLGNVAIAKAFSSGSSIDATQELYCLGVCNLLGSFVSSMPVTGSFSRSAVNHASGVRTPMGGLYTGVLIILALSLLTPYFYFIPKAVLAAVIISAVIFMIEYEIVKPMWKSSRKDLIPTFATFVLCLGVGVELGILIGVTINIMLLLIPSARPFLQIEMKKLNSGLDYLLVTPENSIYFPAVDFIRAKTDRAAVKMGQSKLPVVIDCKHIHEADFTAAKGIAGLIMDFKRRKQLLCFYNLRQSVLAVWQGVCGDEILHCCTYDELEQTLNDINSFENPTELKDIVHITSQQSHEVPLLNRRQH</sequence>
<feature type="domain" description="SLC26A/SulP transporter" evidence="6">
    <location>
        <begin position="124"/>
        <end position="515"/>
    </location>
</feature>
<proteinExistence type="predicted"/>
<feature type="transmembrane region" description="Helical" evidence="5">
    <location>
        <begin position="418"/>
        <end position="436"/>
    </location>
</feature>
<evidence type="ECO:0000256" key="5">
    <source>
        <dbReference type="SAM" id="Phobius"/>
    </source>
</evidence>
<evidence type="ECO:0000313" key="8">
    <source>
        <dbReference type="RefSeq" id="XP_025415192.1"/>
    </source>
</evidence>
<dbReference type="GeneID" id="112686916"/>
<dbReference type="InterPro" id="IPR001902">
    <property type="entry name" value="SLC26A/SulP_fam"/>
</dbReference>
<evidence type="ECO:0000256" key="3">
    <source>
        <dbReference type="ARBA" id="ARBA00022989"/>
    </source>
</evidence>
<gene>
    <name evidence="8" type="primary">LOC112686916</name>
</gene>
<evidence type="ECO:0000313" key="7">
    <source>
        <dbReference type="Proteomes" id="UP000694846"/>
    </source>
</evidence>
<dbReference type="CDD" id="cd07042">
    <property type="entry name" value="STAS_SulP_like_sulfate_transporter"/>
    <property type="match status" value="1"/>
</dbReference>
<feature type="transmembrane region" description="Helical" evidence="5">
    <location>
        <begin position="224"/>
        <end position="245"/>
    </location>
</feature>
<feature type="transmembrane region" description="Helical" evidence="5">
    <location>
        <begin position="317"/>
        <end position="337"/>
    </location>
</feature>
<feature type="transmembrane region" description="Helical" evidence="5">
    <location>
        <begin position="481"/>
        <end position="500"/>
    </location>
</feature>
<evidence type="ECO:0000256" key="1">
    <source>
        <dbReference type="ARBA" id="ARBA00004141"/>
    </source>
</evidence>
<keyword evidence="3 5" id="KW-1133">Transmembrane helix</keyword>
<dbReference type="GO" id="GO:0016020">
    <property type="term" value="C:membrane"/>
    <property type="evidence" value="ECO:0007669"/>
    <property type="project" value="UniProtKB-SubCell"/>
</dbReference>
<keyword evidence="2 5" id="KW-0812">Transmembrane</keyword>
<evidence type="ECO:0000256" key="2">
    <source>
        <dbReference type="ARBA" id="ARBA00022692"/>
    </source>
</evidence>
<keyword evidence="4 5" id="KW-0472">Membrane</keyword>
<reference evidence="8" key="1">
    <citation type="submission" date="2025-08" db="UniProtKB">
        <authorList>
            <consortium name="RefSeq"/>
        </authorList>
    </citation>
    <scope>IDENTIFICATION</scope>
    <source>
        <tissue evidence="8">Whole body</tissue>
    </source>
</reference>
<dbReference type="OrthoDB" id="288203at2759"/>
<feature type="transmembrane region" description="Helical" evidence="5">
    <location>
        <begin position="384"/>
        <end position="406"/>
    </location>
</feature>
<dbReference type="RefSeq" id="XP_025415192.1">
    <property type="nucleotide sequence ID" value="XM_025559407.1"/>
</dbReference>
<feature type="transmembrane region" description="Helical" evidence="5">
    <location>
        <begin position="512"/>
        <end position="543"/>
    </location>
</feature>
<dbReference type="Proteomes" id="UP000694846">
    <property type="component" value="Unplaced"/>
</dbReference>
<comment type="subcellular location">
    <subcellularLocation>
        <location evidence="1">Membrane</location>
        <topology evidence="1">Multi-pass membrane protein</topology>
    </subcellularLocation>
</comment>